<accession>A0A0A9CDX6</accession>
<name>A0A0A9CDX6_ARUDO</name>
<reference evidence="1" key="2">
    <citation type="journal article" date="2015" name="Data Brief">
        <title>Shoot transcriptome of the giant reed, Arundo donax.</title>
        <authorList>
            <person name="Barrero R.A."/>
            <person name="Guerrero F.D."/>
            <person name="Moolhuijzen P."/>
            <person name="Goolsby J.A."/>
            <person name="Tidwell J."/>
            <person name="Bellgard S.E."/>
            <person name="Bellgard M.I."/>
        </authorList>
    </citation>
    <scope>NUCLEOTIDE SEQUENCE</scope>
    <source>
        <tissue evidence="1">Shoot tissue taken approximately 20 cm above the soil surface</tissue>
    </source>
</reference>
<evidence type="ECO:0000313" key="1">
    <source>
        <dbReference type="EMBL" id="JAD72628.1"/>
    </source>
</evidence>
<dbReference type="EMBL" id="GBRH01225267">
    <property type="protein sequence ID" value="JAD72628.1"/>
    <property type="molecule type" value="Transcribed_RNA"/>
</dbReference>
<proteinExistence type="predicted"/>
<organism evidence="1">
    <name type="scientific">Arundo donax</name>
    <name type="common">Giant reed</name>
    <name type="synonym">Donax arundinaceus</name>
    <dbReference type="NCBI Taxonomy" id="35708"/>
    <lineage>
        <taxon>Eukaryota</taxon>
        <taxon>Viridiplantae</taxon>
        <taxon>Streptophyta</taxon>
        <taxon>Embryophyta</taxon>
        <taxon>Tracheophyta</taxon>
        <taxon>Spermatophyta</taxon>
        <taxon>Magnoliopsida</taxon>
        <taxon>Liliopsida</taxon>
        <taxon>Poales</taxon>
        <taxon>Poaceae</taxon>
        <taxon>PACMAD clade</taxon>
        <taxon>Arundinoideae</taxon>
        <taxon>Arundineae</taxon>
        <taxon>Arundo</taxon>
    </lineage>
</organism>
<reference evidence="1" key="1">
    <citation type="submission" date="2014-09" db="EMBL/GenBank/DDBJ databases">
        <authorList>
            <person name="Magalhaes I.L.F."/>
            <person name="Oliveira U."/>
            <person name="Santos F.R."/>
            <person name="Vidigal T.H.D.A."/>
            <person name="Brescovit A.D."/>
            <person name="Santos A.J."/>
        </authorList>
    </citation>
    <scope>NUCLEOTIDE SEQUENCE</scope>
    <source>
        <tissue evidence="1">Shoot tissue taken approximately 20 cm above the soil surface</tissue>
    </source>
</reference>
<dbReference type="AlphaFoldDB" id="A0A0A9CDX6"/>
<sequence>MLISLHTKLYQTHTKTFPSYMTLTTKEIILVRLPPNLHLTNQMTHLTLLVQRKRNRT</sequence>
<protein>
    <submittedName>
        <fullName evidence="1">Uncharacterized protein</fullName>
    </submittedName>
</protein>